<dbReference type="AlphaFoldDB" id="A0A9P8SN86"/>
<dbReference type="RefSeq" id="XP_044724434.1">
    <property type="nucleotide sequence ID" value="XM_044860801.1"/>
</dbReference>
<reference evidence="1" key="1">
    <citation type="submission" date="2021-09" db="EMBL/GenBank/DDBJ databases">
        <title>A high-quality genome of the endoparasitic fungus Hirsutella rhossiliensis with a comparison of Hirsutella genomes reveals transposable elements contributing to genome size variation.</title>
        <authorList>
            <person name="Lin R."/>
            <person name="Jiao Y."/>
            <person name="Sun X."/>
            <person name="Ling J."/>
            <person name="Xie B."/>
            <person name="Cheng X."/>
        </authorList>
    </citation>
    <scope>NUCLEOTIDE SEQUENCE</scope>
    <source>
        <strain evidence="1">HR02</strain>
    </source>
</reference>
<gene>
    <name evidence="1" type="ORF">HRG_02330</name>
</gene>
<keyword evidence="2" id="KW-1185">Reference proteome</keyword>
<evidence type="ECO:0000313" key="2">
    <source>
        <dbReference type="Proteomes" id="UP000824596"/>
    </source>
</evidence>
<sequence length="207" mass="24027">MRRLKEKQLERLALKEKAQIIGKYGPLSVYDTRVRVAKDEYNRRAAREDEDCRLRRKDARAEAAFLRRWIRDVRAVVRNSITKTTIKRAWQQGGWSKADRRAHLDHTEWLCDRYLMLRQLRDIRGDSFIAGPCAWPQDFNDEIVRDSITFMLQEATDGAASRRALAQEADGLEFTAIDADGDGRKEDEVNDTIVCASWRGDDEIPDN</sequence>
<name>A0A9P8SN86_9HYPO</name>
<protein>
    <submittedName>
        <fullName evidence="1">Uncharacterized protein</fullName>
    </submittedName>
</protein>
<dbReference type="GeneID" id="68351459"/>
<proteinExistence type="predicted"/>
<organism evidence="1 2">
    <name type="scientific">Hirsutella rhossiliensis</name>
    <dbReference type="NCBI Taxonomy" id="111463"/>
    <lineage>
        <taxon>Eukaryota</taxon>
        <taxon>Fungi</taxon>
        <taxon>Dikarya</taxon>
        <taxon>Ascomycota</taxon>
        <taxon>Pezizomycotina</taxon>
        <taxon>Sordariomycetes</taxon>
        <taxon>Hypocreomycetidae</taxon>
        <taxon>Hypocreales</taxon>
        <taxon>Ophiocordycipitaceae</taxon>
        <taxon>Hirsutella</taxon>
    </lineage>
</organism>
<comment type="caution">
    <text evidence="1">The sequence shown here is derived from an EMBL/GenBank/DDBJ whole genome shotgun (WGS) entry which is preliminary data.</text>
</comment>
<accession>A0A9P8SN86</accession>
<dbReference type="Proteomes" id="UP000824596">
    <property type="component" value="Unassembled WGS sequence"/>
</dbReference>
<evidence type="ECO:0000313" key="1">
    <source>
        <dbReference type="EMBL" id="KAH0966921.1"/>
    </source>
</evidence>
<dbReference type="EMBL" id="JAIZPD010000002">
    <property type="protein sequence ID" value="KAH0966921.1"/>
    <property type="molecule type" value="Genomic_DNA"/>
</dbReference>
<dbReference type="OrthoDB" id="5153534at2759"/>